<accession>A0A1H6FHS7</accession>
<evidence type="ECO:0000259" key="2">
    <source>
        <dbReference type="Pfam" id="PF26303"/>
    </source>
</evidence>
<dbReference type="Proteomes" id="UP000236724">
    <property type="component" value="Unassembled WGS sequence"/>
</dbReference>
<evidence type="ECO:0000256" key="1">
    <source>
        <dbReference type="SAM" id="MobiDB-lite"/>
    </source>
</evidence>
<dbReference type="InterPro" id="IPR059092">
    <property type="entry name" value="UPF0323_dom"/>
</dbReference>
<gene>
    <name evidence="3" type="ORF">MBHS_04822</name>
</gene>
<dbReference type="Pfam" id="PF26303">
    <property type="entry name" value="UPF0323"/>
    <property type="match status" value="1"/>
</dbReference>
<dbReference type="AlphaFoldDB" id="A0A1H6FHS7"/>
<organism evidence="3 4">
    <name type="scientific">Candidatus Venteria ishoeyi</name>
    <dbReference type="NCBI Taxonomy" id="1899563"/>
    <lineage>
        <taxon>Bacteria</taxon>
        <taxon>Pseudomonadati</taxon>
        <taxon>Pseudomonadota</taxon>
        <taxon>Gammaproteobacteria</taxon>
        <taxon>Thiotrichales</taxon>
        <taxon>Thiotrichaceae</taxon>
        <taxon>Venteria</taxon>
    </lineage>
</organism>
<evidence type="ECO:0000313" key="3">
    <source>
        <dbReference type="EMBL" id="SEH08929.1"/>
    </source>
</evidence>
<feature type="compositionally biased region" description="Low complexity" evidence="1">
    <location>
        <begin position="159"/>
        <end position="183"/>
    </location>
</feature>
<dbReference type="EMBL" id="FMSV02000557">
    <property type="protein sequence ID" value="SEH08929.1"/>
    <property type="molecule type" value="Genomic_DNA"/>
</dbReference>
<proteinExistence type="predicted"/>
<dbReference type="RefSeq" id="WP_177428697.1">
    <property type="nucleotide sequence ID" value="NZ_FMSV02000557.1"/>
</dbReference>
<reference evidence="3 4" key="1">
    <citation type="submission" date="2016-10" db="EMBL/GenBank/DDBJ databases">
        <authorList>
            <person name="de Groot N.N."/>
        </authorList>
    </citation>
    <scope>NUCLEOTIDE SEQUENCE [LARGE SCALE GENOMIC DNA]</scope>
    <source>
        <strain evidence="3">MBHS1</strain>
    </source>
</reference>
<feature type="compositionally biased region" description="Basic residues" evidence="1">
    <location>
        <begin position="198"/>
        <end position="211"/>
    </location>
</feature>
<evidence type="ECO:0000313" key="4">
    <source>
        <dbReference type="Proteomes" id="UP000236724"/>
    </source>
</evidence>
<keyword evidence="4" id="KW-1185">Reference proteome</keyword>
<protein>
    <recommendedName>
        <fullName evidence="2">UPF0323 domain-containing protein</fullName>
    </recommendedName>
</protein>
<dbReference type="PROSITE" id="PS51257">
    <property type="entry name" value="PROKAR_LIPOPROTEIN"/>
    <property type="match status" value="1"/>
</dbReference>
<sequence>MKLTAISPKLSPVIIASLGLSLGLLLSGCGEGQNNQSRSDDGAKIAESVNTQQNFFLVIEQTGVQPDTYKLVEKHPSTGATRAVLRDMQGNEKMLSEAELKQLAEAEAAKVEAGTSRLTQEGTASESLGLGETIMASAAGALIGGMIANKLAGNNNFQQHQQQANQNAAEGNKKALANNQKTQAAEKAKATSKSQKSGSRRGTRRSPRRRR</sequence>
<feature type="domain" description="UPF0323" evidence="2">
    <location>
        <begin position="56"/>
        <end position="180"/>
    </location>
</feature>
<name>A0A1H6FHS7_9GAMM</name>
<feature type="region of interest" description="Disordered" evidence="1">
    <location>
        <begin position="159"/>
        <end position="211"/>
    </location>
</feature>